<comment type="subcellular location">
    <subcellularLocation>
        <location evidence="10">Cell membrane</location>
        <topology evidence="10">Multi-pass membrane protein</topology>
    </subcellularLocation>
    <subcellularLocation>
        <location evidence="10">Bacterial flagellum basal body</location>
    </subcellularLocation>
</comment>
<evidence type="ECO:0000256" key="6">
    <source>
        <dbReference type="ARBA" id="ARBA00022989"/>
    </source>
</evidence>
<dbReference type="Proteomes" id="UP000077469">
    <property type="component" value="Chromosome"/>
</dbReference>
<protein>
    <recommendedName>
        <fullName evidence="3 9">Flagellar biosynthetic protein FliR</fullName>
    </recommendedName>
</protein>
<dbReference type="InterPro" id="IPR006303">
    <property type="entry name" value="FliR"/>
</dbReference>
<dbReference type="OrthoDB" id="9807748at2"/>
<feature type="transmembrane region" description="Helical" evidence="10">
    <location>
        <begin position="214"/>
        <end position="235"/>
    </location>
</feature>
<gene>
    <name evidence="11" type="ORF">AJ81_00780</name>
</gene>
<dbReference type="PaxDb" id="1123384-AJ81_00780"/>
<reference evidence="11 12" key="1">
    <citation type="submission" date="2014-01" db="EMBL/GenBank/DDBJ databases">
        <title>Genome sequencing of Thermotog hypogea.</title>
        <authorList>
            <person name="Zhang X."/>
            <person name="Alvare G."/>
            <person name="Fristensky B."/>
            <person name="Chen L."/>
            <person name="Suen T."/>
            <person name="Chen Q."/>
            <person name="Ma K."/>
        </authorList>
    </citation>
    <scope>NUCLEOTIDE SEQUENCE [LARGE SCALE GENOMIC DNA]</scope>
    <source>
        <strain evidence="11 12">DSM 11164</strain>
    </source>
</reference>
<keyword evidence="12" id="KW-1185">Reference proteome</keyword>
<dbReference type="GO" id="GO:0009425">
    <property type="term" value="C:bacterial-type flagellum basal body"/>
    <property type="evidence" value="ECO:0007669"/>
    <property type="project" value="UniProtKB-SubCell"/>
</dbReference>
<keyword evidence="7 10" id="KW-0472">Membrane</keyword>
<dbReference type="PRINTS" id="PR00953">
    <property type="entry name" value="TYPE3IMRPROT"/>
</dbReference>
<keyword evidence="11" id="KW-0969">Cilium</keyword>
<dbReference type="Pfam" id="PF01311">
    <property type="entry name" value="Bac_export_1"/>
    <property type="match status" value="1"/>
</dbReference>
<keyword evidence="8 10" id="KW-0975">Bacterial flagellum</keyword>
<evidence type="ECO:0000256" key="4">
    <source>
        <dbReference type="ARBA" id="ARBA00022475"/>
    </source>
</evidence>
<sequence>MNLYEFVQEKFLVWALALTRIAGMFTVAPFFGDWFLPLQAKVSLTVLLSWLISPILQQSIPLDTPVLTLVLSMLNNYLYGLVIGFLALLPLAGLSLAGEVFGTQMGFAMSSLFDPQREEVPLHGELLYTIGLFVLVTIKGHLLVYQAIVDSFKHFSLTASLSGLSFMDVLIDKASESLVVALKFGMPLIGFMLIVSVALGILSRLVPQMNVFMVGLPLKVLVGMLLMAGMIGVWAQMSASLAEKTVNFIEFFLSR</sequence>
<evidence type="ECO:0000256" key="9">
    <source>
        <dbReference type="NCBIfam" id="TIGR01400"/>
    </source>
</evidence>
<evidence type="ECO:0000256" key="3">
    <source>
        <dbReference type="ARBA" id="ARBA00021717"/>
    </source>
</evidence>
<proteinExistence type="inferred from homology"/>
<comment type="similarity">
    <text evidence="2 10">Belongs to the FliR/MopE/SpaR family.</text>
</comment>
<feature type="transmembrane region" description="Helical" evidence="10">
    <location>
        <begin position="126"/>
        <end position="148"/>
    </location>
</feature>
<feature type="transmembrane region" description="Helical" evidence="10">
    <location>
        <begin position="12"/>
        <end position="31"/>
    </location>
</feature>
<keyword evidence="4 10" id="KW-1003">Cell membrane</keyword>
<evidence type="ECO:0000256" key="2">
    <source>
        <dbReference type="ARBA" id="ARBA00009772"/>
    </source>
</evidence>
<keyword evidence="11" id="KW-0282">Flagellum</keyword>
<keyword evidence="5 10" id="KW-0812">Transmembrane</keyword>
<keyword evidence="11" id="KW-0966">Cell projection</keyword>
<comment type="function">
    <text evidence="1 10">Role in flagellar biosynthesis.</text>
</comment>
<dbReference type="GO" id="GO:0006605">
    <property type="term" value="P:protein targeting"/>
    <property type="evidence" value="ECO:0007669"/>
    <property type="project" value="UniProtKB-UniRule"/>
</dbReference>
<dbReference type="PANTHER" id="PTHR30065:SF1">
    <property type="entry name" value="SURFACE PRESENTATION OF ANTIGENS PROTEIN SPAR"/>
    <property type="match status" value="1"/>
</dbReference>
<evidence type="ECO:0000256" key="8">
    <source>
        <dbReference type="ARBA" id="ARBA00023143"/>
    </source>
</evidence>
<dbReference type="GO" id="GO:0005886">
    <property type="term" value="C:plasma membrane"/>
    <property type="evidence" value="ECO:0007669"/>
    <property type="project" value="UniProtKB-SubCell"/>
</dbReference>
<keyword evidence="6 10" id="KW-1133">Transmembrane helix</keyword>
<feature type="transmembrane region" description="Helical" evidence="10">
    <location>
        <begin position="178"/>
        <end position="202"/>
    </location>
</feature>
<feature type="transmembrane region" description="Helical" evidence="10">
    <location>
        <begin position="77"/>
        <end position="101"/>
    </location>
</feature>
<dbReference type="GO" id="GO:0044780">
    <property type="term" value="P:bacterial-type flagellum assembly"/>
    <property type="evidence" value="ECO:0007669"/>
    <property type="project" value="UniProtKB-UniRule"/>
</dbReference>
<evidence type="ECO:0000313" key="11">
    <source>
        <dbReference type="EMBL" id="AJC72966.1"/>
    </source>
</evidence>
<evidence type="ECO:0000256" key="10">
    <source>
        <dbReference type="RuleBase" id="RU362071"/>
    </source>
</evidence>
<dbReference type="InterPro" id="IPR002010">
    <property type="entry name" value="T3SS_IM_R"/>
</dbReference>
<dbReference type="NCBIfam" id="TIGR01400">
    <property type="entry name" value="fliR"/>
    <property type="match status" value="1"/>
</dbReference>
<dbReference type="AlphaFoldDB" id="A0A0X1KNU5"/>
<evidence type="ECO:0000256" key="1">
    <source>
        <dbReference type="ARBA" id="ARBA00002578"/>
    </source>
</evidence>
<dbReference type="STRING" id="1123384.AJ81_00780"/>
<evidence type="ECO:0000256" key="5">
    <source>
        <dbReference type="ARBA" id="ARBA00022692"/>
    </source>
</evidence>
<dbReference type="PATRIC" id="fig|1123384.7.peg.153"/>
<name>A0A0X1KNU5_9THEM</name>
<evidence type="ECO:0000313" key="12">
    <source>
        <dbReference type="Proteomes" id="UP000077469"/>
    </source>
</evidence>
<dbReference type="PANTHER" id="PTHR30065">
    <property type="entry name" value="FLAGELLAR BIOSYNTHETIC PROTEIN FLIR"/>
    <property type="match status" value="1"/>
</dbReference>
<accession>A0A0X1KNU5</accession>
<dbReference type="EMBL" id="CP007141">
    <property type="protein sequence ID" value="AJC72966.1"/>
    <property type="molecule type" value="Genomic_DNA"/>
</dbReference>
<dbReference type="KEGG" id="phy:AJ81_00780"/>
<organism evidence="11 12">
    <name type="scientific">Pseudothermotoga hypogea DSM 11164 = NBRC 106472</name>
    <dbReference type="NCBI Taxonomy" id="1123384"/>
    <lineage>
        <taxon>Bacteria</taxon>
        <taxon>Thermotogati</taxon>
        <taxon>Thermotogota</taxon>
        <taxon>Thermotogae</taxon>
        <taxon>Thermotogales</taxon>
        <taxon>Thermotogaceae</taxon>
        <taxon>Pseudothermotoga</taxon>
    </lineage>
</organism>
<evidence type="ECO:0000256" key="7">
    <source>
        <dbReference type="ARBA" id="ARBA00023136"/>
    </source>
</evidence>